<dbReference type="InterPro" id="IPR011009">
    <property type="entry name" value="Kinase-like_dom_sf"/>
</dbReference>
<dbReference type="PROSITE" id="PS50011">
    <property type="entry name" value="PROTEIN_KINASE_DOM"/>
    <property type="match status" value="1"/>
</dbReference>
<comment type="caution">
    <text evidence="2">The sequence shown here is derived from an EMBL/GenBank/DDBJ whole genome shotgun (WGS) entry which is preliminary data.</text>
</comment>
<evidence type="ECO:0000313" key="2">
    <source>
        <dbReference type="EMBL" id="MDI6101623.1"/>
    </source>
</evidence>
<gene>
    <name evidence="2" type="ORF">QLQ12_23665</name>
</gene>
<evidence type="ECO:0000313" key="3">
    <source>
        <dbReference type="Proteomes" id="UP001241758"/>
    </source>
</evidence>
<name>A0ABT6WPI4_9ACTN</name>
<organism evidence="2 3">
    <name type="scientific">Actinoplanes sandaracinus</name>
    <dbReference type="NCBI Taxonomy" id="3045177"/>
    <lineage>
        <taxon>Bacteria</taxon>
        <taxon>Bacillati</taxon>
        <taxon>Actinomycetota</taxon>
        <taxon>Actinomycetes</taxon>
        <taxon>Micromonosporales</taxon>
        <taxon>Micromonosporaceae</taxon>
        <taxon>Actinoplanes</taxon>
    </lineage>
</organism>
<protein>
    <submittedName>
        <fullName evidence="2">Molecular chaperone DnaJ</fullName>
    </submittedName>
</protein>
<dbReference type="SUPFAM" id="SSF56112">
    <property type="entry name" value="Protein kinase-like (PK-like)"/>
    <property type="match status" value="1"/>
</dbReference>
<proteinExistence type="predicted"/>
<dbReference type="RefSeq" id="WP_282762557.1">
    <property type="nucleotide sequence ID" value="NZ_JASCTH010000015.1"/>
</dbReference>
<dbReference type="Gene3D" id="1.10.510.10">
    <property type="entry name" value="Transferase(Phosphotransferase) domain 1"/>
    <property type="match status" value="1"/>
</dbReference>
<keyword evidence="3" id="KW-1185">Reference proteome</keyword>
<dbReference type="Proteomes" id="UP001241758">
    <property type="component" value="Unassembled WGS sequence"/>
</dbReference>
<feature type="domain" description="Protein kinase" evidence="1">
    <location>
        <begin position="64"/>
        <end position="350"/>
    </location>
</feature>
<evidence type="ECO:0000259" key="1">
    <source>
        <dbReference type="PROSITE" id="PS50011"/>
    </source>
</evidence>
<dbReference type="InterPro" id="IPR000719">
    <property type="entry name" value="Prot_kinase_dom"/>
</dbReference>
<sequence>MTTTITFEEAVGRIFAAHDFQDLAGGAAGGPAYRKWAKAVHPDAVSAARRATATDAFAKLSALYKARSEAGTAATGEAAGGARGEARAEPVVQGRRRAYRMGRVFAKGDLAELFADGSALIKVPRQPADNDLMEAEAKALRRLWLDGDPRFRPYAPRLIETFVHEDDRRRRRRVNVLERQHGMISLAEIDRDLDPRDVAWMWRRLLTALGWAHRAGVVHGAVLPEHVLIHPQEHGLVLVDWCYAGLGRQQPDGSYAGHRPAAIVKARRDFYPPEVLHDRSAGPATDIYMATRLMTRLIGPRIPASLRRFAAGCTYDAPRMRPQDAWALLGEFDDLIHQLYGPRKFRPFVP</sequence>
<reference evidence="2 3" key="1">
    <citation type="submission" date="2023-05" db="EMBL/GenBank/DDBJ databases">
        <title>Actinoplanes sp. NEAU-A12 genome sequencing.</title>
        <authorList>
            <person name="Wang Z.-S."/>
        </authorList>
    </citation>
    <scope>NUCLEOTIDE SEQUENCE [LARGE SCALE GENOMIC DNA]</scope>
    <source>
        <strain evidence="2 3">NEAU-A12</strain>
    </source>
</reference>
<dbReference type="EMBL" id="JASCTH010000015">
    <property type="protein sequence ID" value="MDI6101623.1"/>
    <property type="molecule type" value="Genomic_DNA"/>
</dbReference>
<accession>A0ABT6WPI4</accession>